<evidence type="ECO:0000256" key="6">
    <source>
        <dbReference type="ARBA" id="ARBA00022825"/>
    </source>
</evidence>
<dbReference type="Pfam" id="PF13180">
    <property type="entry name" value="PDZ_2"/>
    <property type="match status" value="2"/>
</dbReference>
<comment type="caution">
    <text evidence="10">The sequence shown here is derived from an EMBL/GenBank/DDBJ whole genome shotgun (WGS) entry which is preliminary data.</text>
</comment>
<dbReference type="SUPFAM" id="SSF50494">
    <property type="entry name" value="Trypsin-like serine proteases"/>
    <property type="match status" value="1"/>
</dbReference>
<dbReference type="EMBL" id="MFSQ01000024">
    <property type="protein sequence ID" value="OGI41257.1"/>
    <property type="molecule type" value="Genomic_DNA"/>
</dbReference>
<comment type="similarity">
    <text evidence="1">Belongs to the peptidase S1C family.</text>
</comment>
<dbReference type="GO" id="GO:0004252">
    <property type="term" value="F:serine-type endopeptidase activity"/>
    <property type="evidence" value="ECO:0007669"/>
    <property type="project" value="InterPro"/>
</dbReference>
<evidence type="ECO:0000256" key="5">
    <source>
        <dbReference type="ARBA" id="ARBA00022801"/>
    </source>
</evidence>
<organism evidence="10 11">
    <name type="scientific">Candidatus Muproteobacteria bacterium RBG_16_62_13</name>
    <dbReference type="NCBI Taxonomy" id="1817756"/>
    <lineage>
        <taxon>Bacteria</taxon>
        <taxon>Pseudomonadati</taxon>
        <taxon>Pseudomonadota</taxon>
        <taxon>Candidatus Muproteobacteria</taxon>
    </lineage>
</organism>
<evidence type="ECO:0000256" key="8">
    <source>
        <dbReference type="PIRSR" id="PIRSR611782-2"/>
    </source>
</evidence>
<dbReference type="InterPro" id="IPR001940">
    <property type="entry name" value="Peptidase_S1C"/>
</dbReference>
<evidence type="ECO:0000256" key="1">
    <source>
        <dbReference type="ARBA" id="ARBA00010541"/>
    </source>
</evidence>
<dbReference type="SUPFAM" id="SSF50156">
    <property type="entry name" value="PDZ domain-like"/>
    <property type="match status" value="2"/>
</dbReference>
<dbReference type="InterPro" id="IPR009003">
    <property type="entry name" value="Peptidase_S1_PA"/>
</dbReference>
<dbReference type="Gene3D" id="2.40.10.120">
    <property type="match status" value="1"/>
</dbReference>
<dbReference type="PANTHER" id="PTHR22939:SF129">
    <property type="entry name" value="SERINE PROTEASE HTRA2, MITOCHONDRIAL"/>
    <property type="match status" value="1"/>
</dbReference>
<feature type="active site" description="Charge relay system" evidence="7">
    <location>
        <position position="85"/>
    </location>
</feature>
<dbReference type="NCBIfam" id="TIGR02037">
    <property type="entry name" value="degP_htrA_DO"/>
    <property type="match status" value="1"/>
</dbReference>
<dbReference type="InterPro" id="IPR011782">
    <property type="entry name" value="Pept_S1C_Do"/>
</dbReference>
<keyword evidence="4" id="KW-0677">Repeat</keyword>
<dbReference type="AlphaFoldDB" id="A0A1F6T7Y9"/>
<evidence type="ECO:0000313" key="10">
    <source>
        <dbReference type="EMBL" id="OGI41257.1"/>
    </source>
</evidence>
<feature type="binding site" evidence="8">
    <location>
        <position position="115"/>
    </location>
    <ligand>
        <name>substrate</name>
    </ligand>
</feature>
<keyword evidence="5" id="KW-0378">Hydrolase</keyword>
<evidence type="ECO:0000256" key="4">
    <source>
        <dbReference type="ARBA" id="ARBA00022737"/>
    </source>
</evidence>
<dbReference type="PROSITE" id="PS50106">
    <property type="entry name" value="PDZ"/>
    <property type="match status" value="2"/>
</dbReference>
<evidence type="ECO:0000256" key="7">
    <source>
        <dbReference type="PIRSR" id="PIRSR611782-1"/>
    </source>
</evidence>
<dbReference type="GO" id="GO:0006508">
    <property type="term" value="P:proteolysis"/>
    <property type="evidence" value="ECO:0007669"/>
    <property type="project" value="UniProtKB-KW"/>
</dbReference>
<feature type="domain" description="PDZ" evidence="9">
    <location>
        <begin position="229"/>
        <end position="320"/>
    </location>
</feature>
<feature type="domain" description="PDZ" evidence="9">
    <location>
        <begin position="354"/>
        <end position="411"/>
    </location>
</feature>
<name>A0A1F6T7Y9_9PROT</name>
<dbReference type="Proteomes" id="UP000178379">
    <property type="component" value="Unassembled WGS sequence"/>
</dbReference>
<proteinExistence type="inferred from homology"/>
<evidence type="ECO:0000313" key="11">
    <source>
        <dbReference type="Proteomes" id="UP000178379"/>
    </source>
</evidence>
<dbReference type="STRING" id="1817756.A2140_09460"/>
<keyword evidence="6" id="KW-0720">Serine protease</keyword>
<protein>
    <recommendedName>
        <fullName evidence="9">PDZ domain-containing protein</fullName>
    </recommendedName>
</protein>
<accession>A0A1F6T7Y9</accession>
<evidence type="ECO:0000256" key="2">
    <source>
        <dbReference type="ARBA" id="ARBA00022670"/>
    </source>
</evidence>
<gene>
    <name evidence="10" type="ORF">A2140_09460</name>
</gene>
<evidence type="ECO:0000259" key="9">
    <source>
        <dbReference type="PROSITE" id="PS50106"/>
    </source>
</evidence>
<dbReference type="PANTHER" id="PTHR22939">
    <property type="entry name" value="SERINE PROTEASE FAMILY S1C HTRA-RELATED"/>
    <property type="match status" value="1"/>
</dbReference>
<keyword evidence="2" id="KW-0645">Protease</keyword>
<dbReference type="InterPro" id="IPR001478">
    <property type="entry name" value="PDZ"/>
</dbReference>
<feature type="active site" description="Charge relay system" evidence="7">
    <location>
        <position position="115"/>
    </location>
</feature>
<feature type="active site" description="Charge relay system" evidence="7">
    <location>
        <position position="188"/>
    </location>
</feature>
<dbReference type="Gene3D" id="2.30.42.10">
    <property type="match status" value="2"/>
</dbReference>
<reference evidence="10 11" key="1">
    <citation type="journal article" date="2016" name="Nat. Commun.">
        <title>Thousands of microbial genomes shed light on interconnected biogeochemical processes in an aquifer system.</title>
        <authorList>
            <person name="Anantharaman K."/>
            <person name="Brown C.T."/>
            <person name="Hug L.A."/>
            <person name="Sharon I."/>
            <person name="Castelle C.J."/>
            <person name="Probst A.J."/>
            <person name="Thomas B.C."/>
            <person name="Singh A."/>
            <person name="Wilkins M.J."/>
            <person name="Karaoz U."/>
            <person name="Brodie E.L."/>
            <person name="Williams K.H."/>
            <person name="Hubbard S.S."/>
            <person name="Banfield J.F."/>
        </authorList>
    </citation>
    <scope>NUCLEOTIDE SEQUENCE [LARGE SCALE GENOMIC DNA]</scope>
</reference>
<sequence length="443" mass="46445">MTAAALPAAAAPRGNNFNAPPNFVPLVKATLPSVVNIASARTIRLRDDQLPDDPFLRRLPRERRVSGLGSGVIVSSDGYILTNRHVIANMEEIKVTLSDKREFKGKIVGTDPRTDLAVIKISASGLPTIPWGDSDKLEVGEYVLAIGNPYGLSQTVTQGIVSALGRNLGITDYEGFIQTDAAINPGNSGGALVNVRGELVGINVAIIGSSGGIGLAIPGNGAQSVMKSLIQKGRVVRGFLGVQIRDVTPALAKTLGLSKARGALVGEIVPDSPAIKAGMQPGDVILQFNGKRIDDSHSLRTTVAATDVGRLVKVEVWRNGKARAIEVKVAELPSQPVASRNSGGTTVEDSVLSGMSVRALTAGDAKQLELPANTRGLLVVAVDGDSPARQAGMRPGDVIVRINQLPVGSVSDFRRINERLSRADAALLHVIREGRLGVAILDP</sequence>
<dbReference type="Pfam" id="PF13365">
    <property type="entry name" value="Trypsin_2"/>
    <property type="match status" value="1"/>
</dbReference>
<evidence type="ECO:0000256" key="3">
    <source>
        <dbReference type="ARBA" id="ARBA00022729"/>
    </source>
</evidence>
<feature type="binding site" evidence="8">
    <location>
        <begin position="186"/>
        <end position="188"/>
    </location>
    <ligand>
        <name>substrate</name>
    </ligand>
</feature>
<dbReference type="InterPro" id="IPR036034">
    <property type="entry name" value="PDZ_sf"/>
</dbReference>
<keyword evidence="3" id="KW-0732">Signal</keyword>
<dbReference type="SMART" id="SM00228">
    <property type="entry name" value="PDZ"/>
    <property type="match status" value="2"/>
</dbReference>
<feature type="binding site" evidence="8">
    <location>
        <position position="85"/>
    </location>
    <ligand>
        <name>substrate</name>
    </ligand>
</feature>
<dbReference type="CDD" id="cd10839">
    <property type="entry name" value="cpPDZ1_DegP-like"/>
    <property type="match status" value="1"/>
</dbReference>
<dbReference type="PRINTS" id="PR00834">
    <property type="entry name" value="PROTEASES2C"/>
</dbReference>